<gene>
    <name evidence="13" type="ORF">SAMN04488028_101452</name>
</gene>
<dbReference type="SUPFAM" id="SSF56935">
    <property type="entry name" value="Porins"/>
    <property type="match status" value="1"/>
</dbReference>
<dbReference type="RefSeq" id="WP_073119040.1">
    <property type="nucleotide sequence ID" value="NZ_FRAA01000001.1"/>
</dbReference>
<dbReference type="InterPro" id="IPR023997">
    <property type="entry name" value="TonB-dep_OMP_SusC/RagA_CS"/>
</dbReference>
<reference evidence="14" key="1">
    <citation type="submission" date="2016-11" db="EMBL/GenBank/DDBJ databases">
        <authorList>
            <person name="Varghese N."/>
            <person name="Submissions S."/>
        </authorList>
    </citation>
    <scope>NUCLEOTIDE SEQUENCE [LARGE SCALE GENOMIC DNA]</scope>
    <source>
        <strain evidence="14">DSM 26134</strain>
    </source>
</reference>
<comment type="similarity">
    <text evidence="8 9">Belongs to the TonB-dependent receptor family.</text>
</comment>
<dbReference type="Pfam" id="PF13715">
    <property type="entry name" value="CarbopepD_reg_2"/>
    <property type="match status" value="1"/>
</dbReference>
<dbReference type="PROSITE" id="PS52016">
    <property type="entry name" value="TONB_DEPENDENT_REC_3"/>
    <property type="match status" value="1"/>
</dbReference>
<dbReference type="Gene3D" id="2.60.40.1120">
    <property type="entry name" value="Carboxypeptidase-like, regulatory domain"/>
    <property type="match status" value="1"/>
</dbReference>
<organism evidence="13 14">
    <name type="scientific">Reichenbachiella agariperforans</name>
    <dbReference type="NCBI Taxonomy" id="156994"/>
    <lineage>
        <taxon>Bacteria</taxon>
        <taxon>Pseudomonadati</taxon>
        <taxon>Bacteroidota</taxon>
        <taxon>Cytophagia</taxon>
        <taxon>Cytophagales</taxon>
        <taxon>Reichenbachiellaceae</taxon>
        <taxon>Reichenbachiella</taxon>
    </lineage>
</organism>
<keyword evidence="3 8" id="KW-1134">Transmembrane beta strand</keyword>
<proteinExistence type="inferred from homology"/>
<dbReference type="SUPFAM" id="SSF49464">
    <property type="entry name" value="Carboxypeptidase regulatory domain-like"/>
    <property type="match status" value="1"/>
</dbReference>
<evidence type="ECO:0000313" key="14">
    <source>
        <dbReference type="Proteomes" id="UP000184474"/>
    </source>
</evidence>
<keyword evidence="5 9" id="KW-0798">TonB box</keyword>
<dbReference type="EMBL" id="FRAA01000001">
    <property type="protein sequence ID" value="SHJ54297.1"/>
    <property type="molecule type" value="Genomic_DNA"/>
</dbReference>
<dbReference type="InterPro" id="IPR000531">
    <property type="entry name" value="Beta-barrel_TonB"/>
</dbReference>
<feature type="domain" description="TonB-dependent receptor-like beta-barrel" evidence="11">
    <location>
        <begin position="546"/>
        <end position="984"/>
    </location>
</feature>
<dbReference type="STRING" id="156994.SAMN04488028_101452"/>
<evidence type="ECO:0000256" key="9">
    <source>
        <dbReference type="RuleBase" id="RU003357"/>
    </source>
</evidence>
<dbReference type="FunFam" id="2.170.130.10:FF:000003">
    <property type="entry name" value="SusC/RagA family TonB-linked outer membrane protein"/>
    <property type="match status" value="1"/>
</dbReference>
<evidence type="ECO:0000256" key="8">
    <source>
        <dbReference type="PROSITE-ProRule" id="PRU01360"/>
    </source>
</evidence>
<dbReference type="Proteomes" id="UP000184474">
    <property type="component" value="Unassembled WGS sequence"/>
</dbReference>
<dbReference type="Pfam" id="PF07715">
    <property type="entry name" value="Plug"/>
    <property type="match status" value="1"/>
</dbReference>
<evidence type="ECO:0000256" key="3">
    <source>
        <dbReference type="ARBA" id="ARBA00022452"/>
    </source>
</evidence>
<protein>
    <submittedName>
        <fullName evidence="13">TonB-linked outer membrane protein, SusC/RagA family</fullName>
    </submittedName>
</protein>
<dbReference type="NCBIfam" id="TIGR04057">
    <property type="entry name" value="SusC_RagA_signa"/>
    <property type="match status" value="1"/>
</dbReference>
<dbReference type="InterPro" id="IPR036942">
    <property type="entry name" value="Beta-barrel_TonB_sf"/>
</dbReference>
<feature type="chain" id="PRO_5013019916" evidence="10">
    <location>
        <begin position="32"/>
        <end position="1041"/>
    </location>
</feature>
<dbReference type="InterPro" id="IPR037066">
    <property type="entry name" value="Plug_dom_sf"/>
</dbReference>
<keyword evidence="10" id="KW-0732">Signal</keyword>
<dbReference type="InterPro" id="IPR008969">
    <property type="entry name" value="CarboxyPept-like_regulatory"/>
</dbReference>
<evidence type="ECO:0000256" key="4">
    <source>
        <dbReference type="ARBA" id="ARBA00022692"/>
    </source>
</evidence>
<evidence type="ECO:0000259" key="11">
    <source>
        <dbReference type="Pfam" id="PF00593"/>
    </source>
</evidence>
<evidence type="ECO:0000256" key="10">
    <source>
        <dbReference type="SAM" id="SignalP"/>
    </source>
</evidence>
<dbReference type="Gene3D" id="2.40.170.20">
    <property type="entry name" value="TonB-dependent receptor, beta-barrel domain"/>
    <property type="match status" value="1"/>
</dbReference>
<keyword evidence="6 8" id="KW-0472">Membrane</keyword>
<feature type="domain" description="TonB-dependent receptor plug" evidence="12">
    <location>
        <begin position="126"/>
        <end position="233"/>
    </location>
</feature>
<keyword evidence="7 8" id="KW-0998">Cell outer membrane</keyword>
<name>A0A1M6K617_REIAG</name>
<accession>A0A1M6K617</accession>
<sequence>MITRLSNYSYRLLKFYAISCLLVFGSLVAVAQDVKISGKVVEEGSGEPLPGVSILVKGTATGVVTDFDGAYSISVPADATLIYSFIGYLKQEVSVNGRSVVDVSLPLDVQALEEVVVVGYGAVQRKEAVTGSVASIGGDEMREVPSANITDALQGRLPGVDMTQTSSRPGATMQIRIRGTRSLSASNDPLVVLDGIPFAGSISDIDPNSIKSVDILKDASATAIYGSRGANGVILVTTKRGRKGQEAVVSYNAFHGVKTLFSDYPMMDGPEFAAMRAEAIRTVDELGRGATYPNSSDEFDDINTDWQDLLYQTGKVMSHDVSVAKGSETGNYSFGLGYYKDEGVVPTNQYSRFSLRAAVDQNVGEYFRFGLTSNNSYGVTEGNQVGVADALGSSPLSSPYDDQGNLKRASQASQDIYKVWTKESIEDAQDVWLSETKTFGTYNNIYGEVEAPWVKGLKYRLNLGMNYRNSQGGSFTGIGVTSASDPNAPSSASISSAVTTSWVVENILSYDRTFAEKHSLNILALYSNQQEKYNSSRIVANDLPADHFQYYNLGYAEGEIIINPDEQNYSVWGLRSWMGRLMYAYDNRYMLSATLRSDGSSRLSPGNKWHTYPAVSAGWNIANESFMQGVSQINMLKLRVGYGETSNQAIDPYSTLGRLGTRFYNFGDNGDESYSTGYILSELPNTDLGWEYTQTWNFGLDFGLFQGRLNGTVEYYKQHTKDILLSVDLPSTAGVGSFVSNVGETENKGIELSLSGVIIDNLDGFTWEAGFNLYANRNELVSLTSGQEENVGNWWFVGQPINVIYDYKRTGLWQEGDEHMDILEPGGNPGMVKVEYTGEYNSDGTPVRPIGAEDRQVLNFNPDWQGGFNTRLSYKGIDLSIVGAFKKGGTVISTLYGTSSYLNLLSGRHNNVDVDYWTPENTDAKYPRPGGLTAGDNPKYGSTLAYFDASYLKIRTISLGYNFGGNWLDKAGISKLRVYATAQNPLVMFSPYHKESGMDPESNSYGDENQAVTTDIQERLPVIGTNAPATRTYLLGINLTF</sequence>
<feature type="signal peptide" evidence="10">
    <location>
        <begin position="1"/>
        <end position="31"/>
    </location>
</feature>
<dbReference type="InterPro" id="IPR023996">
    <property type="entry name" value="TonB-dep_OMP_SusC/RagA"/>
</dbReference>
<dbReference type="AlphaFoldDB" id="A0A1M6K617"/>
<evidence type="ECO:0000256" key="6">
    <source>
        <dbReference type="ARBA" id="ARBA00023136"/>
    </source>
</evidence>
<dbReference type="NCBIfam" id="TIGR04056">
    <property type="entry name" value="OMP_RagA_SusC"/>
    <property type="match status" value="1"/>
</dbReference>
<evidence type="ECO:0000259" key="12">
    <source>
        <dbReference type="Pfam" id="PF07715"/>
    </source>
</evidence>
<evidence type="ECO:0000256" key="1">
    <source>
        <dbReference type="ARBA" id="ARBA00004571"/>
    </source>
</evidence>
<evidence type="ECO:0000256" key="2">
    <source>
        <dbReference type="ARBA" id="ARBA00022448"/>
    </source>
</evidence>
<keyword evidence="2 8" id="KW-0813">Transport</keyword>
<dbReference type="Pfam" id="PF00593">
    <property type="entry name" value="TonB_dep_Rec_b-barrel"/>
    <property type="match status" value="1"/>
</dbReference>
<dbReference type="InterPro" id="IPR012910">
    <property type="entry name" value="Plug_dom"/>
</dbReference>
<evidence type="ECO:0000256" key="7">
    <source>
        <dbReference type="ARBA" id="ARBA00023237"/>
    </source>
</evidence>
<dbReference type="GO" id="GO:0009279">
    <property type="term" value="C:cell outer membrane"/>
    <property type="evidence" value="ECO:0007669"/>
    <property type="project" value="UniProtKB-SubCell"/>
</dbReference>
<comment type="subcellular location">
    <subcellularLocation>
        <location evidence="1 8">Cell outer membrane</location>
        <topology evidence="1 8">Multi-pass membrane protein</topology>
    </subcellularLocation>
</comment>
<keyword evidence="14" id="KW-1185">Reference proteome</keyword>
<evidence type="ECO:0000313" key="13">
    <source>
        <dbReference type="EMBL" id="SHJ54297.1"/>
    </source>
</evidence>
<keyword evidence="4 8" id="KW-0812">Transmembrane</keyword>
<dbReference type="Gene3D" id="2.170.130.10">
    <property type="entry name" value="TonB-dependent receptor, plug domain"/>
    <property type="match status" value="1"/>
</dbReference>
<evidence type="ECO:0000256" key="5">
    <source>
        <dbReference type="ARBA" id="ARBA00023077"/>
    </source>
</evidence>
<dbReference type="InterPro" id="IPR039426">
    <property type="entry name" value="TonB-dep_rcpt-like"/>
</dbReference>